<name>A0A1F7UPK5_9BACT</name>
<evidence type="ECO:0000313" key="2">
    <source>
        <dbReference type="Proteomes" id="UP000176897"/>
    </source>
</evidence>
<dbReference type="AlphaFoldDB" id="A0A1F7UPK5"/>
<organism evidence="1 2">
    <name type="scientific">Candidatus Uhrbacteria bacterium RIFCSPLOWO2_01_FULL_47_24</name>
    <dbReference type="NCBI Taxonomy" id="1802401"/>
    <lineage>
        <taxon>Bacteria</taxon>
        <taxon>Candidatus Uhriibacteriota</taxon>
    </lineage>
</organism>
<protein>
    <submittedName>
        <fullName evidence="1">Uncharacterized protein</fullName>
    </submittedName>
</protein>
<dbReference type="EMBL" id="MGEJ01000014">
    <property type="protein sequence ID" value="OGL80196.1"/>
    <property type="molecule type" value="Genomic_DNA"/>
</dbReference>
<comment type="caution">
    <text evidence="1">The sequence shown here is derived from an EMBL/GenBank/DDBJ whole genome shotgun (WGS) entry which is preliminary data.</text>
</comment>
<reference evidence="1 2" key="1">
    <citation type="journal article" date="2016" name="Nat. Commun.">
        <title>Thousands of microbial genomes shed light on interconnected biogeochemical processes in an aquifer system.</title>
        <authorList>
            <person name="Anantharaman K."/>
            <person name="Brown C.T."/>
            <person name="Hug L.A."/>
            <person name="Sharon I."/>
            <person name="Castelle C.J."/>
            <person name="Probst A.J."/>
            <person name="Thomas B.C."/>
            <person name="Singh A."/>
            <person name="Wilkins M.J."/>
            <person name="Karaoz U."/>
            <person name="Brodie E.L."/>
            <person name="Williams K.H."/>
            <person name="Hubbard S.S."/>
            <person name="Banfield J.F."/>
        </authorList>
    </citation>
    <scope>NUCLEOTIDE SEQUENCE [LARGE SCALE GENOMIC DNA]</scope>
</reference>
<dbReference type="Proteomes" id="UP000176897">
    <property type="component" value="Unassembled WGS sequence"/>
</dbReference>
<accession>A0A1F7UPK5</accession>
<gene>
    <name evidence="1" type="ORF">A3B21_02385</name>
</gene>
<sequence length="433" mass="50093">MPVTELLALVDPDLPRTSSGLRGLYKINCGKATRMRELTNLVRSLESAGGITAQRYIIWAYFQRLVLGPQNVSDSQLPLPLLGDPNELYQALCERLMIVRKALRKFLRPYIPEHLIRALFSRHAEEEPLQDITAIVIPSFGIMPKEWNPSSEERRLSFELQRDCILTFINYDLLKRGKWIGYKRSHEDFQDVAEFLVSQGLLDSIPEHKIVASLHDPGNALRTVWIHGIDGFAPPYQNHLTHRTTKLAFTHLRMEDHAIPVIMQVRRKGFLQTLGKWRAVYTEKQQKTLDLVHDRRGICFAYKSMEELEEGAAFLRKRLPFNQILGNVWEQYHESPGDNPHSASNFRAIAYYRLLCKSPGRRYQLQHRLMSQHIGLVHCRGAENHTLYHLRQYTTKPNGLLYWLFPKSIYGIDWGDATVFEELLHHALASLPA</sequence>
<evidence type="ECO:0000313" key="1">
    <source>
        <dbReference type="EMBL" id="OGL80196.1"/>
    </source>
</evidence>
<proteinExistence type="predicted"/>